<dbReference type="Proteomes" id="UP000324222">
    <property type="component" value="Unassembled WGS sequence"/>
</dbReference>
<organism evidence="2 3">
    <name type="scientific">Portunus trituberculatus</name>
    <name type="common">Swimming crab</name>
    <name type="synonym">Neptunus trituberculatus</name>
    <dbReference type="NCBI Taxonomy" id="210409"/>
    <lineage>
        <taxon>Eukaryota</taxon>
        <taxon>Metazoa</taxon>
        <taxon>Ecdysozoa</taxon>
        <taxon>Arthropoda</taxon>
        <taxon>Crustacea</taxon>
        <taxon>Multicrustacea</taxon>
        <taxon>Malacostraca</taxon>
        <taxon>Eumalacostraca</taxon>
        <taxon>Eucarida</taxon>
        <taxon>Decapoda</taxon>
        <taxon>Pleocyemata</taxon>
        <taxon>Brachyura</taxon>
        <taxon>Eubrachyura</taxon>
        <taxon>Portunoidea</taxon>
        <taxon>Portunidae</taxon>
        <taxon>Portuninae</taxon>
        <taxon>Portunus</taxon>
    </lineage>
</organism>
<proteinExistence type="predicted"/>
<gene>
    <name evidence="2" type="ORF">E2C01_036301</name>
</gene>
<evidence type="ECO:0000313" key="3">
    <source>
        <dbReference type="Proteomes" id="UP000324222"/>
    </source>
</evidence>
<dbReference type="EMBL" id="VSRR010005528">
    <property type="protein sequence ID" value="MPC42673.1"/>
    <property type="molecule type" value="Genomic_DNA"/>
</dbReference>
<protein>
    <submittedName>
        <fullName evidence="2">Uncharacterized protein</fullName>
    </submittedName>
</protein>
<evidence type="ECO:0000256" key="1">
    <source>
        <dbReference type="SAM" id="MobiDB-lite"/>
    </source>
</evidence>
<comment type="caution">
    <text evidence="2">The sequence shown here is derived from an EMBL/GenBank/DDBJ whole genome shotgun (WGS) entry which is preliminary data.</text>
</comment>
<name>A0A5B7FC31_PORTR</name>
<feature type="compositionally biased region" description="Polar residues" evidence="1">
    <location>
        <begin position="107"/>
        <end position="119"/>
    </location>
</feature>
<keyword evidence="3" id="KW-1185">Reference proteome</keyword>
<feature type="region of interest" description="Disordered" evidence="1">
    <location>
        <begin position="46"/>
        <end position="119"/>
    </location>
</feature>
<feature type="compositionally biased region" description="Basic and acidic residues" evidence="1">
    <location>
        <begin position="79"/>
        <end position="100"/>
    </location>
</feature>
<evidence type="ECO:0000313" key="2">
    <source>
        <dbReference type="EMBL" id="MPC42673.1"/>
    </source>
</evidence>
<sequence length="119" mass="13619">MCIQLRQQTHLDKRNLSRQTRLLRLTPHPRPAVVWVPWVSRHVTARPIPHTTPTTRPSPHPITPSAGHNTPTTTHHQKIWHELRNSHCRDPQDQNKDLSGTHRAWVSSLTRASPSSAPD</sequence>
<accession>A0A5B7FC31</accession>
<feature type="compositionally biased region" description="Low complexity" evidence="1">
    <location>
        <begin position="46"/>
        <end position="55"/>
    </location>
</feature>
<reference evidence="2 3" key="1">
    <citation type="submission" date="2019-05" db="EMBL/GenBank/DDBJ databases">
        <title>Another draft genome of Portunus trituberculatus and its Hox gene families provides insights of decapod evolution.</title>
        <authorList>
            <person name="Jeong J.-H."/>
            <person name="Song I."/>
            <person name="Kim S."/>
            <person name="Choi T."/>
            <person name="Kim D."/>
            <person name="Ryu S."/>
            <person name="Kim W."/>
        </authorList>
    </citation>
    <scope>NUCLEOTIDE SEQUENCE [LARGE SCALE GENOMIC DNA]</scope>
    <source>
        <tissue evidence="2">Muscle</tissue>
    </source>
</reference>
<dbReference type="AlphaFoldDB" id="A0A5B7FC31"/>